<feature type="region of interest" description="Disordered" evidence="1">
    <location>
        <begin position="1899"/>
        <end position="1954"/>
    </location>
</feature>
<dbReference type="Gene3D" id="1.10.340.70">
    <property type="match status" value="1"/>
</dbReference>
<feature type="region of interest" description="Disordered" evidence="1">
    <location>
        <begin position="105"/>
        <end position="142"/>
    </location>
</feature>
<dbReference type="Proteomes" id="UP000695022">
    <property type="component" value="Unplaced"/>
</dbReference>
<feature type="region of interest" description="Disordered" evidence="1">
    <location>
        <begin position="205"/>
        <end position="237"/>
    </location>
</feature>
<reference evidence="4" key="1">
    <citation type="submission" date="2025-08" db="UniProtKB">
        <authorList>
            <consortium name="RefSeq"/>
        </authorList>
    </citation>
    <scope>IDENTIFICATION</scope>
</reference>
<protein>
    <submittedName>
        <fullName evidence="4">Uncharacterized protein LOC106817963</fullName>
    </submittedName>
</protein>
<evidence type="ECO:0000259" key="2">
    <source>
        <dbReference type="PROSITE" id="PS50994"/>
    </source>
</evidence>
<dbReference type="PANTHER" id="PTHR47331:SF1">
    <property type="entry name" value="GAG-LIKE PROTEIN"/>
    <property type="match status" value="1"/>
</dbReference>
<dbReference type="SUPFAM" id="SSF53098">
    <property type="entry name" value="Ribonuclease H-like"/>
    <property type="match status" value="1"/>
</dbReference>
<dbReference type="InterPro" id="IPR005312">
    <property type="entry name" value="DUF1759"/>
</dbReference>
<keyword evidence="3" id="KW-1185">Reference proteome</keyword>
<dbReference type="InterPro" id="IPR043502">
    <property type="entry name" value="DNA/RNA_pol_sf"/>
</dbReference>
<dbReference type="InterPro" id="IPR001584">
    <property type="entry name" value="Integrase_cat-core"/>
</dbReference>
<dbReference type="PANTHER" id="PTHR47331">
    <property type="entry name" value="PHD-TYPE DOMAIN-CONTAINING PROTEIN"/>
    <property type="match status" value="1"/>
</dbReference>
<dbReference type="Pfam" id="PF03564">
    <property type="entry name" value="DUF1759"/>
    <property type="match status" value="1"/>
</dbReference>
<evidence type="ECO:0000313" key="4">
    <source>
        <dbReference type="RefSeq" id="XP_014678154.1"/>
    </source>
</evidence>
<dbReference type="Gene3D" id="3.30.420.10">
    <property type="entry name" value="Ribonuclease H-like superfamily/Ribonuclease H"/>
    <property type="match status" value="1"/>
</dbReference>
<dbReference type="SUPFAM" id="SSF56672">
    <property type="entry name" value="DNA/RNA polymerases"/>
    <property type="match status" value="1"/>
</dbReference>
<name>A0ABM1F133_PRICU</name>
<dbReference type="InterPro" id="IPR040676">
    <property type="entry name" value="DUF5641"/>
</dbReference>
<evidence type="ECO:0000256" key="1">
    <source>
        <dbReference type="SAM" id="MobiDB-lite"/>
    </source>
</evidence>
<dbReference type="InterPro" id="IPR041588">
    <property type="entry name" value="Integrase_H2C2"/>
</dbReference>
<dbReference type="InterPro" id="IPR012337">
    <property type="entry name" value="RNaseH-like_sf"/>
</dbReference>
<dbReference type="Pfam" id="PF05380">
    <property type="entry name" value="Peptidase_A17"/>
    <property type="match status" value="1"/>
</dbReference>
<evidence type="ECO:0000313" key="3">
    <source>
        <dbReference type="Proteomes" id="UP000695022"/>
    </source>
</evidence>
<dbReference type="PROSITE" id="PS50994">
    <property type="entry name" value="INTEGRASE"/>
    <property type="match status" value="1"/>
</dbReference>
<dbReference type="CDD" id="cd01644">
    <property type="entry name" value="RT_pepA17"/>
    <property type="match status" value="1"/>
</dbReference>
<feature type="compositionally biased region" description="Basic and acidic residues" evidence="1">
    <location>
        <begin position="220"/>
        <end position="230"/>
    </location>
</feature>
<dbReference type="Pfam" id="PF17921">
    <property type="entry name" value="Integrase_H2C2"/>
    <property type="match status" value="1"/>
</dbReference>
<proteinExistence type="predicted"/>
<feature type="domain" description="Integrase catalytic" evidence="2">
    <location>
        <begin position="1600"/>
        <end position="1787"/>
    </location>
</feature>
<organism evidence="3 4">
    <name type="scientific">Priapulus caudatus</name>
    <name type="common">Priapulid worm</name>
    <dbReference type="NCBI Taxonomy" id="37621"/>
    <lineage>
        <taxon>Eukaryota</taxon>
        <taxon>Metazoa</taxon>
        <taxon>Ecdysozoa</taxon>
        <taxon>Scalidophora</taxon>
        <taxon>Priapulida</taxon>
        <taxon>Priapulimorpha</taxon>
        <taxon>Priapulimorphida</taxon>
        <taxon>Priapulidae</taxon>
        <taxon>Priapulus</taxon>
    </lineage>
</organism>
<dbReference type="GeneID" id="106817963"/>
<dbReference type="RefSeq" id="XP_014678154.1">
    <property type="nucleotide sequence ID" value="XM_014822668.1"/>
</dbReference>
<dbReference type="InterPro" id="IPR036397">
    <property type="entry name" value="RNaseH_sf"/>
</dbReference>
<accession>A0ABM1F133</accession>
<sequence>MEGQEYEMERCSKRLNAAVTKVNLLLESITISISNGTKDVGSVRREYGTWLKAYEQSLVVQEEYQAHMDGDGKVREDENSGEANEQYRKFKAKVERWLLDNEKQEPMGLDSDQDEHHVSASQSGSRGSGSSGGSSRLSEMMVKAEQEKAEIMAKTAALKERREMEQAKVDLTMKEEELELKVQLAVAEAKAKVLENFGSAASHYSRVSSRSRRSLTQKPKLAELDKHAKPETAANVTDASATSIAEVARELKKPQAEIRKFSGSPLDYRKFLRQFNSRITAYTDNDDERLCFLEQYTTDEARRIVQGYSHLAGSVGYKAALQELETRYGDPEVIGSAYVQKVLRWPSIKPDNPKALDEYGIILMECQHAVKDVQGDTVLDFSENLKRIVGKLPYFMHDKWRTNVMKAKEARKTVTFSQLVEFVRWEARKANDPTYGREAMAYLGSATSFAKPASKPVPGKPFRARGLATGLGNSPGNPGNKESCLKCGEGHTLKDCVRLRGEAHEKKIEFLKSKGLCFSCLGYGHQSKFCKRRLACSTCHKQHPTLLHRSFVDDSNGSGVGCKPVGFVATNTCCSPMGAGVNKVAMSILPVRVRMEGSEAYVETYAVLDSGSTATFCTERLMCSLNATGTKTTILLKTMGNESNTAVTEVSMVRGMEIATLDGDQVVKLPPVLSQATLPFSEEDIVSEDDVKQWPYLQGVPLRRPAGDACVGLLIGINAPQVMEPYEVIPSEGDGPFAVRTKLGWVVNGPLCTTARANSIVVHSNFVHASSMTSEAELNETLKQQMSYDFSERTGAVDDVEQYSREDRRFLDSVSRSIKFEEGHYTIGLPFRSLDVSMPNNRAQAEQRLKGLGRRLERDPELHADYCAFMEKTLSHGYAREVTGDPIPQPGHTWYLPHHGVYHPQKRKLRVVFDCAARYGGTSLNDQLLSGPNLTNNLVGTLLRFREQEVAVVADIESMFSQVRVPLVDASFQRFLWWRDGNLAGPVIEYQMVVHLFGATSSPSCASYALRMAADDGEIEFGKAAADTIRKNVYVDDCLKSDGTVPKVVELHGNVKGMTKSRGFNMTAWLSSEREVMESIPNKDWAKGAKSLDLDCDSLPVDRALGVQWDAESDQFMFDVDLKERPVTRRGILSIVSSIYDPLGFLAPCVLKAKSLLQELCRLSLSWDELIPKNLDDQWNRWRSELEDLSSFRISRCMRPKDFGEVQGCELHHFADASESGYGVATYMRVVNSAGKVHCGLVAGKARVAPIKQVTIVRLELTAATVAVRVDGMLRRELQLPITRSYFWTDSMSVLRYIRNERTRFHTFVANRLVVVHEGSEVAQWRYVNTELNPADEASRGQTVKELVSNERWTNGPEFLWRDCTEWPEAPDILFDALDNDPEIRKVVTTGVVRATNCESDAVRTLINYHSSWLSLKRVVAWLLRVKWTLIQRVRGDSIGAKDGQLSLKPLSIRDMSLAERALLQYDQRNAFASEIACLQGSAPLGKRSPLRKLDPVFDVEDGLLRVGGRLSRANLPEESKHPVILPKDSHVSTLILRHVHTSVMHDGRNHMLSRLRQRFWVIQATAAIRRIIRDCIVCRRLKSRVGEQKMSDLPVDRLTADNPPFHSTGVDFFGPIEAKRGRSLVKRYGVMFTCLAIRAVHLEVADSLDTSSFINALRRFLARRGQCVRLRSDNGTNFVGAQRELKGAIDNWNMNQISSFMLQKNIDWGFNPPAGSHHGGVWERMIRSVRKNLNSVLGQQTLDEEGLRTLLCEIESVLNDRPITRVSDHHNDLEALTPNHLLVMKRKPSLPPGTFVRQDLYSRRRWRQIQYMSDLFWKRWVKEYLPLLQERQKWLGVRRNIQVDDVVLVVDENAPRNSWLMGRVEVVMPDRLGCYIPARRRTPLELMSAQSLLQLHAADDHDDDPNDCPQPDYWPIEEQDWPTAAPAPAQPQPAPMQEDHRDTDGPAPAQPVD</sequence>
<gene>
    <name evidence="4" type="primary">LOC106817963</name>
</gene>
<dbReference type="InterPro" id="IPR008042">
    <property type="entry name" value="Retrotrans_Pao"/>
</dbReference>
<dbReference type="Pfam" id="PF18701">
    <property type="entry name" value="DUF5641"/>
    <property type="match status" value="1"/>
</dbReference>